<dbReference type="InterPro" id="IPR034660">
    <property type="entry name" value="DinB/YfiT-like"/>
</dbReference>
<evidence type="ECO:0000313" key="2">
    <source>
        <dbReference type="EMBL" id="GEN76994.1"/>
    </source>
</evidence>
<feature type="domain" description="DinB-like" evidence="1">
    <location>
        <begin position="31"/>
        <end position="177"/>
    </location>
</feature>
<dbReference type="OrthoDB" id="679284at2"/>
<protein>
    <recommendedName>
        <fullName evidence="1">DinB-like domain-containing protein</fullName>
    </recommendedName>
</protein>
<dbReference type="InterPro" id="IPR024775">
    <property type="entry name" value="DinB-like"/>
</dbReference>
<accession>A0A511YP67</accession>
<dbReference type="SUPFAM" id="SSF109854">
    <property type="entry name" value="DinB/YfiT-like putative metalloenzymes"/>
    <property type="match status" value="1"/>
</dbReference>
<organism evidence="2 3">
    <name type="scientific">Chryseobacterium hagamense</name>
    <dbReference type="NCBI Taxonomy" id="395935"/>
    <lineage>
        <taxon>Bacteria</taxon>
        <taxon>Pseudomonadati</taxon>
        <taxon>Bacteroidota</taxon>
        <taxon>Flavobacteriia</taxon>
        <taxon>Flavobacteriales</taxon>
        <taxon>Weeksellaceae</taxon>
        <taxon>Chryseobacterium group</taxon>
        <taxon>Chryseobacterium</taxon>
    </lineage>
</organism>
<reference evidence="2 3" key="1">
    <citation type="submission" date="2019-07" db="EMBL/GenBank/DDBJ databases">
        <title>Whole genome shotgun sequence of Chryseobacterium hagamense NBRC 105253.</title>
        <authorList>
            <person name="Hosoyama A."/>
            <person name="Uohara A."/>
            <person name="Ohji S."/>
            <person name="Ichikawa N."/>
        </authorList>
    </citation>
    <scope>NUCLEOTIDE SEQUENCE [LARGE SCALE GENOMIC DNA]</scope>
    <source>
        <strain evidence="2 3">NBRC 105253</strain>
    </source>
</reference>
<name>A0A511YP67_9FLAO</name>
<evidence type="ECO:0000313" key="3">
    <source>
        <dbReference type="Proteomes" id="UP000321863"/>
    </source>
</evidence>
<dbReference type="AlphaFoldDB" id="A0A511YP67"/>
<sequence>MDILKFIQEIKKHLKLSFDEVDGWFGKDRKTLDYQPSNGGWTVRQILEHIYLTNFYLLILIEKGSKKTLRNSGGPDLDVEIRDYVFDREKFEEIGKYGAFEWIRPGHMEPKGAMELHEIRSLISIQHQQCLIYLERMKNGEGLLCKTTMTVNGLGKINVYEYIYFLSLHTKRHLTQMKNNESERIRTAGFDI</sequence>
<comment type="caution">
    <text evidence="2">The sequence shown here is derived from an EMBL/GenBank/DDBJ whole genome shotgun (WGS) entry which is preliminary data.</text>
</comment>
<dbReference type="Proteomes" id="UP000321863">
    <property type="component" value="Unassembled WGS sequence"/>
</dbReference>
<dbReference type="EMBL" id="BJYJ01000016">
    <property type="protein sequence ID" value="GEN76994.1"/>
    <property type="molecule type" value="Genomic_DNA"/>
</dbReference>
<dbReference type="Pfam" id="PF12867">
    <property type="entry name" value="DinB_2"/>
    <property type="match status" value="1"/>
</dbReference>
<keyword evidence="3" id="KW-1185">Reference proteome</keyword>
<dbReference type="RefSeq" id="WP_146942334.1">
    <property type="nucleotide sequence ID" value="NZ_BJYJ01000016.1"/>
</dbReference>
<proteinExistence type="predicted"/>
<evidence type="ECO:0000259" key="1">
    <source>
        <dbReference type="Pfam" id="PF12867"/>
    </source>
</evidence>
<dbReference type="Gene3D" id="1.20.120.450">
    <property type="entry name" value="dinb family like domain"/>
    <property type="match status" value="1"/>
</dbReference>
<gene>
    <name evidence="2" type="ORF">CHA01nite_27340</name>
</gene>